<dbReference type="GO" id="GO:0006633">
    <property type="term" value="P:fatty acid biosynthetic process"/>
    <property type="evidence" value="ECO:0007669"/>
    <property type="project" value="TreeGrafter"/>
</dbReference>
<evidence type="ECO:0000256" key="1">
    <source>
        <dbReference type="ARBA" id="ARBA00006484"/>
    </source>
</evidence>
<dbReference type="EMBL" id="MLCB01000166">
    <property type="protein sequence ID" value="OJI92803.1"/>
    <property type="molecule type" value="Genomic_DNA"/>
</dbReference>
<dbReference type="GO" id="GO:0048038">
    <property type="term" value="F:quinone binding"/>
    <property type="evidence" value="ECO:0007669"/>
    <property type="project" value="TreeGrafter"/>
</dbReference>
<comment type="similarity">
    <text evidence="1">Belongs to the short-chain dehydrogenases/reductases (SDR) family.</text>
</comment>
<protein>
    <submittedName>
        <fullName evidence="3">4-formylbenzenesulfonate dehydrogenase TsaC1/TsaC2</fullName>
        <ecNumber evidence="3">1.2.1.62</ecNumber>
    </submittedName>
</protein>
<evidence type="ECO:0000313" key="4">
    <source>
        <dbReference type="Proteomes" id="UP000184514"/>
    </source>
</evidence>
<dbReference type="Gene3D" id="3.40.50.720">
    <property type="entry name" value="NAD(P)-binding Rossmann-like Domain"/>
    <property type="match status" value="1"/>
</dbReference>
<dbReference type="InterPro" id="IPR002347">
    <property type="entry name" value="SDR_fam"/>
</dbReference>
<evidence type="ECO:0000313" key="3">
    <source>
        <dbReference type="EMBL" id="OJI92803.1"/>
    </source>
</evidence>
<dbReference type="PANTHER" id="PTHR42760:SF133">
    <property type="entry name" value="3-OXOACYL-[ACYL-CARRIER-PROTEIN] REDUCTASE"/>
    <property type="match status" value="1"/>
</dbReference>
<dbReference type="PANTHER" id="PTHR42760">
    <property type="entry name" value="SHORT-CHAIN DEHYDROGENASES/REDUCTASES FAMILY MEMBER"/>
    <property type="match status" value="1"/>
</dbReference>
<dbReference type="SUPFAM" id="SSF51735">
    <property type="entry name" value="NAD(P)-binding Rossmann-fold domains"/>
    <property type="match status" value="1"/>
</dbReference>
<dbReference type="PRINTS" id="PR00080">
    <property type="entry name" value="SDRFAMILY"/>
</dbReference>
<name>A0A1L9NUD9_9RHOB</name>
<dbReference type="AlphaFoldDB" id="A0A1L9NUD9"/>
<reference evidence="3 4" key="1">
    <citation type="submission" date="2016-10" db="EMBL/GenBank/DDBJ databases">
        <title>Genome sequence of Planktotalea frisia SH6-1.</title>
        <authorList>
            <person name="Poehlein A."/>
            <person name="Bakenhus I."/>
            <person name="Voget S."/>
            <person name="Brinkhoff T."/>
            <person name="Simon M."/>
        </authorList>
    </citation>
    <scope>NUCLEOTIDE SEQUENCE [LARGE SCALE GENOMIC DNA]</scope>
    <source>
        <strain evidence="3 4">SH6-1</strain>
    </source>
</reference>
<dbReference type="EC" id="1.2.1.62" evidence="3"/>
<organism evidence="3 4">
    <name type="scientific">Planktotalea frisia</name>
    <dbReference type="NCBI Taxonomy" id="696762"/>
    <lineage>
        <taxon>Bacteria</taxon>
        <taxon>Pseudomonadati</taxon>
        <taxon>Pseudomonadota</taxon>
        <taxon>Alphaproteobacteria</taxon>
        <taxon>Rhodobacterales</taxon>
        <taxon>Paracoccaceae</taxon>
        <taxon>Planktotalea</taxon>
    </lineage>
</organism>
<dbReference type="Proteomes" id="UP000184514">
    <property type="component" value="Unassembled WGS sequence"/>
</dbReference>
<dbReference type="PROSITE" id="PS00061">
    <property type="entry name" value="ADH_SHORT"/>
    <property type="match status" value="1"/>
</dbReference>
<sequence>MGRLDGKTAAITGGARGIGAEYAKKLASEGANVIVTDILDPAEVVAEINAAGGGKAVGMVVDVTSDDDLNAMVAKAESDFGALNIVVNNAGLFANLELKPFFQIDNDEFDKVMTINARSIHQSTKASLPALVRAGGGKIVNIASGTFYYGPPGLSHYTASKAAVIGLTRGHARELGDKNIQINAIAVGLTESSSIRDNDKWDRARAPTVDSRSIKREMVPEDLLGTLVFLCSSDSDFITGQTINVDGGKINL</sequence>
<gene>
    <name evidence="3" type="primary">tsaC1_2</name>
    <name evidence="3" type="ORF">PFRI_29690</name>
</gene>
<dbReference type="CDD" id="cd05233">
    <property type="entry name" value="SDR_c"/>
    <property type="match status" value="1"/>
</dbReference>
<dbReference type="GO" id="GO:0018482">
    <property type="term" value="F:4-formylbenzenesulfonate dehydrogenase activity"/>
    <property type="evidence" value="ECO:0007669"/>
    <property type="project" value="UniProtKB-EC"/>
</dbReference>
<accession>A0A1L9NUD9</accession>
<dbReference type="RefSeq" id="WP_072631488.1">
    <property type="nucleotide sequence ID" value="NZ_MLCB01000166.1"/>
</dbReference>
<dbReference type="Pfam" id="PF13561">
    <property type="entry name" value="adh_short_C2"/>
    <property type="match status" value="1"/>
</dbReference>
<dbReference type="GO" id="GO:0016616">
    <property type="term" value="F:oxidoreductase activity, acting on the CH-OH group of donors, NAD or NADP as acceptor"/>
    <property type="evidence" value="ECO:0007669"/>
    <property type="project" value="TreeGrafter"/>
</dbReference>
<keyword evidence="4" id="KW-1185">Reference proteome</keyword>
<dbReference type="InterPro" id="IPR036291">
    <property type="entry name" value="NAD(P)-bd_dom_sf"/>
</dbReference>
<comment type="caution">
    <text evidence="3">The sequence shown here is derived from an EMBL/GenBank/DDBJ whole genome shotgun (WGS) entry which is preliminary data.</text>
</comment>
<dbReference type="STRING" id="696762.PFRI_29690"/>
<dbReference type="FunFam" id="3.40.50.720:FF:000084">
    <property type="entry name" value="Short-chain dehydrogenase reductase"/>
    <property type="match status" value="1"/>
</dbReference>
<dbReference type="InterPro" id="IPR020904">
    <property type="entry name" value="Sc_DH/Rdtase_CS"/>
</dbReference>
<evidence type="ECO:0000256" key="2">
    <source>
        <dbReference type="ARBA" id="ARBA00023002"/>
    </source>
</evidence>
<keyword evidence="2 3" id="KW-0560">Oxidoreductase</keyword>
<dbReference type="OrthoDB" id="9780084at2"/>
<dbReference type="PRINTS" id="PR00081">
    <property type="entry name" value="GDHRDH"/>
</dbReference>
<proteinExistence type="inferred from homology"/>